<accession>R0MH09</accession>
<reference evidence="2 3" key="1">
    <citation type="journal article" date="2013" name="BMC Genomics">
        <title>Comparative genomics of parasitic silkworm microsporidia reveal an association between genome expansion and host adaptation.</title>
        <authorList>
            <person name="Pan G."/>
            <person name="Xu J."/>
            <person name="Li T."/>
            <person name="Xia Q."/>
            <person name="Liu S.L."/>
            <person name="Zhang G."/>
            <person name="Li S."/>
            <person name="Li C."/>
            <person name="Liu H."/>
            <person name="Yang L."/>
            <person name="Liu T."/>
            <person name="Zhang X."/>
            <person name="Wu Z."/>
            <person name="Fan W."/>
            <person name="Dang X."/>
            <person name="Xiang H."/>
            <person name="Tao M."/>
            <person name="Li Y."/>
            <person name="Hu J."/>
            <person name="Li Z."/>
            <person name="Lin L."/>
            <person name="Luo J."/>
            <person name="Geng L."/>
            <person name="Wang L."/>
            <person name="Long M."/>
            <person name="Wan Y."/>
            <person name="He N."/>
            <person name="Zhang Z."/>
            <person name="Lu C."/>
            <person name="Keeling P.J."/>
            <person name="Wang J."/>
            <person name="Xiang Z."/>
            <person name="Zhou Z."/>
        </authorList>
    </citation>
    <scope>NUCLEOTIDE SEQUENCE [LARGE SCALE GENOMIC DNA]</scope>
    <source>
        <strain evidence="3">CQ1 / CVCC 102059</strain>
    </source>
</reference>
<protein>
    <submittedName>
        <fullName evidence="2">Uncharacterized protein</fullName>
    </submittedName>
</protein>
<keyword evidence="1" id="KW-0175">Coiled coil</keyword>
<feature type="coiled-coil region" evidence="1">
    <location>
        <begin position="386"/>
        <end position="413"/>
    </location>
</feature>
<dbReference type="Proteomes" id="UP000016927">
    <property type="component" value="Unassembled WGS sequence"/>
</dbReference>
<dbReference type="AlphaFoldDB" id="R0MH09"/>
<evidence type="ECO:0000313" key="2">
    <source>
        <dbReference type="EMBL" id="EOB12078.1"/>
    </source>
</evidence>
<gene>
    <name evidence="2" type="ORF">NBO_559g0007</name>
</gene>
<proteinExistence type="predicted"/>
<dbReference type="EMBL" id="KB909466">
    <property type="protein sequence ID" value="EOB12078.1"/>
    <property type="molecule type" value="Genomic_DNA"/>
</dbReference>
<name>R0MH09_NOSB1</name>
<keyword evidence="3" id="KW-1185">Reference proteome</keyword>
<dbReference type="HOGENOM" id="CLU_616911_0_0_1"/>
<evidence type="ECO:0000256" key="1">
    <source>
        <dbReference type="SAM" id="Coils"/>
    </source>
</evidence>
<evidence type="ECO:0000313" key="3">
    <source>
        <dbReference type="Proteomes" id="UP000016927"/>
    </source>
</evidence>
<organism evidence="2 3">
    <name type="scientific">Nosema bombycis (strain CQ1 / CVCC 102059)</name>
    <name type="common">Microsporidian parasite</name>
    <name type="synonym">Pebrine of silkworm</name>
    <dbReference type="NCBI Taxonomy" id="578461"/>
    <lineage>
        <taxon>Eukaryota</taxon>
        <taxon>Fungi</taxon>
        <taxon>Fungi incertae sedis</taxon>
        <taxon>Microsporidia</taxon>
        <taxon>Nosematidae</taxon>
        <taxon>Nosema</taxon>
    </lineage>
</organism>
<sequence>MIKRILHFKNGIPFVHVLQYPNSPKTDITLISYNEFKEPSMHIRISSCVETASSHKFVFVKSTSVSDENTDRQNTLICKLIKGETTNNMTMIIVSDSNLGLIKSNLSLEFLSINSDLKRYVFQPMTFVYKEIVKILKNKEVDQAKFRSFFEKSSNFFAVVKEASVLRYKFFASENLELTYLNSDNMCFDEEKLFDSKLFLIRKISIKIITTVTDILSEMKDTGINEELLGLVEGVTTYLSCFFDKYDNLMKKNLNIQEKKFAKQMGKEDKIRHCFIFLKLYYNYQSLKADVFKLLCDYYVNFLHLKESKEVYDQLFSKICVKEIQINLLKECIEKPTIQNLTKYLTFNEFENVKVKDLQTLWIKFKKYFEMLNKEIAKQQEQNEHLAFIKLRQKNLEEQSEKLKAEIDSFIVESFHFADLFLKTNIIVYLLDNNEDVLKSLKQH</sequence>
<dbReference type="VEuPathDB" id="MicrosporidiaDB:NBO_559g0007"/>